<dbReference type="STRING" id="1352936.M878_30480"/>
<dbReference type="AlphaFoldDB" id="V6JX32"/>
<keyword evidence="3" id="KW-1185">Reference proteome</keyword>
<feature type="region of interest" description="Disordered" evidence="1">
    <location>
        <begin position="245"/>
        <end position="301"/>
    </location>
</feature>
<dbReference type="PATRIC" id="fig|1352936.5.peg.6350"/>
<feature type="compositionally biased region" description="Polar residues" evidence="1">
    <location>
        <begin position="10"/>
        <end position="25"/>
    </location>
</feature>
<dbReference type="GO" id="GO:0006259">
    <property type="term" value="P:DNA metabolic process"/>
    <property type="evidence" value="ECO:0007669"/>
    <property type="project" value="InterPro"/>
</dbReference>
<dbReference type="InterPro" id="IPR004590">
    <property type="entry name" value="ssDNA_annealing_RecT"/>
</dbReference>
<dbReference type="HOGENOM" id="CLU_924150_0_0_11"/>
<organism evidence="2 3">
    <name type="scientific">Streptomyces roseochromogenus subsp. oscitans DS 12.976</name>
    <dbReference type="NCBI Taxonomy" id="1352936"/>
    <lineage>
        <taxon>Bacteria</taxon>
        <taxon>Bacillati</taxon>
        <taxon>Actinomycetota</taxon>
        <taxon>Actinomycetes</taxon>
        <taxon>Kitasatosporales</taxon>
        <taxon>Streptomycetaceae</taxon>
        <taxon>Streptomyces</taxon>
    </lineage>
</organism>
<evidence type="ECO:0000313" key="2">
    <source>
        <dbReference type="EMBL" id="EST24495.1"/>
    </source>
</evidence>
<dbReference type="Pfam" id="PF03837">
    <property type="entry name" value="RecT"/>
    <property type="match status" value="1"/>
</dbReference>
<evidence type="ECO:0000313" key="3">
    <source>
        <dbReference type="Proteomes" id="UP000017984"/>
    </source>
</evidence>
<dbReference type="EMBL" id="AWQX01000265">
    <property type="protein sequence ID" value="EST24495.1"/>
    <property type="molecule type" value="Genomic_DNA"/>
</dbReference>
<proteinExistence type="predicted"/>
<feature type="region of interest" description="Disordered" evidence="1">
    <location>
        <begin position="1"/>
        <end position="27"/>
    </location>
</feature>
<comment type="caution">
    <text evidence="2">The sequence shown here is derived from an EMBL/GenBank/DDBJ whole genome shotgun (WGS) entry which is preliminary data.</text>
</comment>
<reference evidence="2 3" key="1">
    <citation type="journal article" date="2014" name="Genome Announc.">
        <title>Draft Genome Sequence of Streptomyces roseochromogenes subsp. oscitans DS 12.976, Producer of the Aminocoumarin Antibiotic Clorobiocin.</title>
        <authorList>
            <person name="Ruckert C."/>
            <person name="Kalinowski J."/>
            <person name="Heide L."/>
            <person name="Apel A.K."/>
        </authorList>
    </citation>
    <scope>NUCLEOTIDE SEQUENCE [LARGE SCALE GENOMIC DNA]</scope>
    <source>
        <strain evidence="2 3">DS 12.976</strain>
    </source>
</reference>
<feature type="compositionally biased region" description="Polar residues" evidence="1">
    <location>
        <begin position="286"/>
        <end position="301"/>
    </location>
</feature>
<protein>
    <recommendedName>
        <fullName evidence="4">Recombinase RecT</fullName>
    </recommendedName>
</protein>
<sequence>MADLKDRVKQATSGADDQQPEQQPVTDLAVGDTARQWLQRRTTYFTDALPRHIDQAHFMAVAQAVMPNLTKCTPASIHTSLLACARFGLEPDGRQAAITPYGDTATFQPMYEGYIELMYRHPRIDSVHFGWIREKDQWDYTPTEPSPRDFFHKPRIDLTDEERGPVILAWAFAWIDGRRSQVIILNRQQATQIRDKYSKAFKNAERKNTRDSAWHTDFDAMWAKSCVRRLVKVVPTSTELTELIQTDDDLDDTQSAPPVIRGTVIARDEQPDTSEQPSAAWPKTAQPGSAAQDNSEAGEQA</sequence>
<gene>
    <name evidence="2" type="ORF">M878_30480</name>
</gene>
<evidence type="ECO:0000256" key="1">
    <source>
        <dbReference type="SAM" id="MobiDB-lite"/>
    </source>
</evidence>
<accession>V6JX32</accession>
<evidence type="ECO:0008006" key="4">
    <source>
        <dbReference type="Google" id="ProtNLM"/>
    </source>
</evidence>
<dbReference type="GO" id="GO:0003677">
    <property type="term" value="F:DNA binding"/>
    <property type="evidence" value="ECO:0007669"/>
    <property type="project" value="InterPro"/>
</dbReference>
<dbReference type="InterPro" id="IPR018330">
    <property type="entry name" value="RecT_fam"/>
</dbReference>
<dbReference type="Proteomes" id="UP000017984">
    <property type="component" value="Chromosome"/>
</dbReference>
<dbReference type="NCBIfam" id="TIGR00616">
    <property type="entry name" value="rect"/>
    <property type="match status" value="1"/>
</dbReference>
<name>V6JX32_STRRC</name>